<gene>
    <name evidence="1" type="ORF">NK6_2475</name>
</gene>
<dbReference type="EMBL" id="AP014685">
    <property type="protein sequence ID" value="BAR55656.1"/>
    <property type="molecule type" value="Genomic_DNA"/>
</dbReference>
<protein>
    <submittedName>
        <fullName evidence="1">Uncharacterized protein</fullName>
    </submittedName>
</protein>
<proteinExistence type="predicted"/>
<evidence type="ECO:0000313" key="2">
    <source>
        <dbReference type="Proteomes" id="UP000063308"/>
    </source>
</evidence>
<dbReference type="Proteomes" id="UP000063308">
    <property type="component" value="Chromosome"/>
</dbReference>
<name>A0A0E4FSN1_9BRAD</name>
<sequence>MIQVLRTVCQPEIIWQPIDLASKLFNHGVAQ</sequence>
<reference evidence="1 2" key="1">
    <citation type="submission" date="2014-11" db="EMBL/GenBank/DDBJ databases">
        <title>Symbiosis island explosion on the genome of extra-slow-growing strains of soybean bradyrhizobia with massive insertion sequences.</title>
        <authorList>
            <person name="Iida T."/>
            <person name="Minamisawa K."/>
        </authorList>
    </citation>
    <scope>NUCLEOTIDE SEQUENCE [LARGE SCALE GENOMIC DNA]</scope>
    <source>
        <strain evidence="1 2">NK6</strain>
    </source>
</reference>
<accession>A0A0E4FSN1</accession>
<organism evidence="1 2">
    <name type="scientific">Bradyrhizobium diazoefficiens</name>
    <dbReference type="NCBI Taxonomy" id="1355477"/>
    <lineage>
        <taxon>Bacteria</taxon>
        <taxon>Pseudomonadati</taxon>
        <taxon>Pseudomonadota</taxon>
        <taxon>Alphaproteobacteria</taxon>
        <taxon>Hyphomicrobiales</taxon>
        <taxon>Nitrobacteraceae</taxon>
        <taxon>Bradyrhizobium</taxon>
    </lineage>
</organism>
<dbReference type="AlphaFoldDB" id="A0A0E4FSN1"/>
<evidence type="ECO:0000313" key="1">
    <source>
        <dbReference type="EMBL" id="BAR55656.1"/>
    </source>
</evidence>